<dbReference type="HAMAP" id="MF_00020">
    <property type="entry name" value="Acetate_kinase"/>
    <property type="match status" value="1"/>
</dbReference>
<evidence type="ECO:0008006" key="6">
    <source>
        <dbReference type="Google" id="ProtNLM"/>
    </source>
</evidence>
<name>A0A0F9YW67_9ZZZZ</name>
<dbReference type="InterPro" id="IPR000890">
    <property type="entry name" value="Aliphatic_acid_kin_short-chain"/>
</dbReference>
<dbReference type="SUPFAM" id="SSF53067">
    <property type="entry name" value="Actin-like ATPase domain"/>
    <property type="match status" value="2"/>
</dbReference>
<dbReference type="PANTHER" id="PTHR21060:SF15">
    <property type="entry name" value="ACETATE KINASE-RELATED"/>
    <property type="match status" value="1"/>
</dbReference>
<dbReference type="Pfam" id="PF00871">
    <property type="entry name" value="Acetate_kinase"/>
    <property type="match status" value="1"/>
</dbReference>
<dbReference type="GO" id="GO:0008776">
    <property type="term" value="F:acetate kinase activity"/>
    <property type="evidence" value="ECO:0007669"/>
    <property type="project" value="TreeGrafter"/>
</dbReference>
<keyword evidence="1" id="KW-0808">Transferase</keyword>
<proteinExistence type="inferred from homology"/>
<protein>
    <recommendedName>
        <fullName evidence="6">Acetate kinase</fullName>
    </recommendedName>
</protein>
<evidence type="ECO:0000256" key="1">
    <source>
        <dbReference type="ARBA" id="ARBA00022679"/>
    </source>
</evidence>
<dbReference type="PANTHER" id="PTHR21060">
    <property type="entry name" value="ACETATE KINASE"/>
    <property type="match status" value="1"/>
</dbReference>
<dbReference type="GO" id="GO:0005524">
    <property type="term" value="F:ATP binding"/>
    <property type="evidence" value="ECO:0007669"/>
    <property type="project" value="UniProtKB-KW"/>
</dbReference>
<comment type="caution">
    <text evidence="5">The sequence shown here is derived from an EMBL/GenBank/DDBJ whole genome shotgun (WGS) entry which is preliminary data.</text>
</comment>
<dbReference type="EMBL" id="LAZR01000008">
    <property type="protein sequence ID" value="KKO09134.1"/>
    <property type="molecule type" value="Genomic_DNA"/>
</dbReference>
<dbReference type="InterPro" id="IPR043129">
    <property type="entry name" value="ATPase_NBD"/>
</dbReference>
<evidence type="ECO:0000256" key="3">
    <source>
        <dbReference type="ARBA" id="ARBA00022777"/>
    </source>
</evidence>
<accession>A0A0F9YW67</accession>
<keyword evidence="4" id="KW-0067">ATP-binding</keyword>
<dbReference type="AlphaFoldDB" id="A0A0F9YW67"/>
<dbReference type="GO" id="GO:0006083">
    <property type="term" value="P:acetate metabolic process"/>
    <property type="evidence" value="ECO:0007669"/>
    <property type="project" value="TreeGrafter"/>
</dbReference>
<reference evidence="5" key="1">
    <citation type="journal article" date="2015" name="Nature">
        <title>Complex archaea that bridge the gap between prokaryotes and eukaryotes.</title>
        <authorList>
            <person name="Spang A."/>
            <person name="Saw J.H."/>
            <person name="Jorgensen S.L."/>
            <person name="Zaremba-Niedzwiedzka K."/>
            <person name="Martijn J."/>
            <person name="Lind A.E."/>
            <person name="van Eijk R."/>
            <person name="Schleper C."/>
            <person name="Guy L."/>
            <person name="Ettema T.J."/>
        </authorList>
    </citation>
    <scope>NUCLEOTIDE SEQUENCE</scope>
</reference>
<keyword evidence="3" id="KW-0418">Kinase</keyword>
<gene>
    <name evidence="5" type="ORF">LCGC14_0042530</name>
</gene>
<evidence type="ECO:0000313" key="5">
    <source>
        <dbReference type="EMBL" id="KKO09134.1"/>
    </source>
</evidence>
<evidence type="ECO:0000256" key="2">
    <source>
        <dbReference type="ARBA" id="ARBA00022741"/>
    </source>
</evidence>
<sequence>MAVQTVLACNGGSSTLKLARFTPAADGTGWQQSTRTLEGDAAALLRDFVADLDATSAPDVILHRIVHAGGVGECAERIDTDVRNRIRHWLPLAPRHNGLALSLIDHLHEHLPAVPQFAIYDAGLYADLPAEAASYALPAELSPRWPVRRYGFHGLAHRSQWRQVQALSPQQTTAPRRVISLQLGSGCSVSAWLDGKVVDTSMGFTPLDGVMMARRSGALDPGIALHLLTQEGWTATDLAGLLQERAGLAAMAGHDGDLRAIVVDADARGEQSAAAVAIRQYCYQLRKTIGSYIAVLGGVDAISFGGGVGENQPRIRAGALQGLEGLGIELDCLRNQGGNSQSATAARLHSDNSTTAIYLTPVNEMREMLRQYEAH</sequence>
<organism evidence="5">
    <name type="scientific">marine sediment metagenome</name>
    <dbReference type="NCBI Taxonomy" id="412755"/>
    <lineage>
        <taxon>unclassified sequences</taxon>
        <taxon>metagenomes</taxon>
        <taxon>ecological metagenomes</taxon>
    </lineage>
</organism>
<dbReference type="Gene3D" id="3.30.420.40">
    <property type="match status" value="2"/>
</dbReference>
<dbReference type="InterPro" id="IPR004372">
    <property type="entry name" value="Ac/propionate_kinase"/>
</dbReference>
<keyword evidence="2" id="KW-0547">Nucleotide-binding</keyword>
<evidence type="ECO:0000256" key="4">
    <source>
        <dbReference type="ARBA" id="ARBA00022840"/>
    </source>
</evidence>
<dbReference type="PRINTS" id="PR00471">
    <property type="entry name" value="ACETATEKNASE"/>
</dbReference>